<dbReference type="InterPro" id="IPR036937">
    <property type="entry name" value="Adhesion_dom_fimbrial_sf"/>
</dbReference>
<comment type="caution">
    <text evidence="7">The sequence shown here is derived from an EMBL/GenBank/DDBJ whole genome shotgun (WGS) entry which is preliminary data.</text>
</comment>
<feature type="chain" id="PRO_5047217014" evidence="5">
    <location>
        <begin position="22"/>
        <end position="184"/>
    </location>
</feature>
<organism evidence="7 8">
    <name type="scientific">Lysobacter stagni</name>
    <dbReference type="NCBI Taxonomy" id="3045172"/>
    <lineage>
        <taxon>Bacteria</taxon>
        <taxon>Pseudomonadati</taxon>
        <taxon>Pseudomonadota</taxon>
        <taxon>Gammaproteobacteria</taxon>
        <taxon>Lysobacterales</taxon>
        <taxon>Lysobacteraceae</taxon>
        <taxon>Lysobacter</taxon>
    </lineage>
</organism>
<protein>
    <submittedName>
        <fullName evidence="7">Fimbrial protein</fullName>
    </submittedName>
</protein>
<evidence type="ECO:0000313" key="8">
    <source>
        <dbReference type="Proteomes" id="UP001321580"/>
    </source>
</evidence>
<dbReference type="Pfam" id="PF00419">
    <property type="entry name" value="Fimbrial"/>
    <property type="match status" value="1"/>
</dbReference>
<keyword evidence="3 5" id="KW-0732">Signal</keyword>
<dbReference type="RefSeq" id="WP_283214054.1">
    <property type="nucleotide sequence ID" value="NZ_JASGBI010000002.1"/>
</dbReference>
<dbReference type="Gene3D" id="2.60.40.1090">
    <property type="entry name" value="Fimbrial-type adhesion domain"/>
    <property type="match status" value="1"/>
</dbReference>
<proteinExistence type="inferred from homology"/>
<dbReference type="InterPro" id="IPR008966">
    <property type="entry name" value="Adhesion_dom_sf"/>
</dbReference>
<comment type="similarity">
    <text evidence="2">Belongs to the fimbrial protein family.</text>
</comment>
<dbReference type="PANTHER" id="PTHR33420:SF3">
    <property type="entry name" value="FIMBRIAL SUBUNIT ELFA"/>
    <property type="match status" value="1"/>
</dbReference>
<evidence type="ECO:0000256" key="4">
    <source>
        <dbReference type="ARBA" id="ARBA00023263"/>
    </source>
</evidence>
<dbReference type="PANTHER" id="PTHR33420">
    <property type="entry name" value="FIMBRIAL SUBUNIT ELFA-RELATED"/>
    <property type="match status" value="1"/>
</dbReference>
<dbReference type="Proteomes" id="UP001321580">
    <property type="component" value="Unassembled WGS sequence"/>
</dbReference>
<dbReference type="InterPro" id="IPR000259">
    <property type="entry name" value="Adhesion_dom_fimbrial"/>
</dbReference>
<dbReference type="EMBL" id="JASGBI010000002">
    <property type="protein sequence ID" value="MDI9240563.1"/>
    <property type="molecule type" value="Genomic_DNA"/>
</dbReference>
<dbReference type="InterPro" id="IPR050263">
    <property type="entry name" value="Bact_Fimbrial_Adh_Pro"/>
</dbReference>
<gene>
    <name evidence="7" type="ORF">QLQ15_16790</name>
</gene>
<evidence type="ECO:0000313" key="7">
    <source>
        <dbReference type="EMBL" id="MDI9240563.1"/>
    </source>
</evidence>
<evidence type="ECO:0000256" key="1">
    <source>
        <dbReference type="ARBA" id="ARBA00004561"/>
    </source>
</evidence>
<accession>A0ABT6XKI9</accession>
<reference evidence="7 8" key="1">
    <citation type="submission" date="2023-05" db="EMBL/GenBank/DDBJ databases">
        <title>Lysobacter sp. strain LF1 Genome sequencing and assembly.</title>
        <authorList>
            <person name="Jung Y."/>
        </authorList>
    </citation>
    <scope>NUCLEOTIDE SEQUENCE [LARGE SCALE GENOMIC DNA]</scope>
    <source>
        <strain evidence="7 8">LF1</strain>
    </source>
</reference>
<name>A0ABT6XKI9_9GAMM</name>
<evidence type="ECO:0000256" key="3">
    <source>
        <dbReference type="ARBA" id="ARBA00022729"/>
    </source>
</evidence>
<evidence type="ECO:0000256" key="2">
    <source>
        <dbReference type="ARBA" id="ARBA00006671"/>
    </source>
</evidence>
<comment type="subcellular location">
    <subcellularLocation>
        <location evidence="1">Fimbrium</location>
    </subcellularLocation>
</comment>
<dbReference type="SUPFAM" id="SSF49401">
    <property type="entry name" value="Bacterial adhesins"/>
    <property type="match status" value="1"/>
</dbReference>
<feature type="signal peptide" evidence="5">
    <location>
        <begin position="1"/>
        <end position="21"/>
    </location>
</feature>
<evidence type="ECO:0000259" key="6">
    <source>
        <dbReference type="Pfam" id="PF00419"/>
    </source>
</evidence>
<evidence type="ECO:0000256" key="5">
    <source>
        <dbReference type="SAM" id="SignalP"/>
    </source>
</evidence>
<keyword evidence="8" id="KW-1185">Reference proteome</keyword>
<feature type="domain" description="Fimbrial-type adhesion" evidence="6">
    <location>
        <begin position="27"/>
        <end position="183"/>
    </location>
</feature>
<sequence>MNKLLLSTALVAVLAAPSAFASSGKITITGLIVDGTCTVAAGTNTTGTGGDLTVALDTAHTSDLAAAASYAMTKDFDIKVGGGAGDTCNGKVSQLVYEDVAGGSMINADGFLDNTGTATNVGVRLLNGVSRAPINLKTAANNPTATPAAGTPGVLKYAAQYFSKAGGASAGTVNTYVSYTVAYN</sequence>
<keyword evidence="4" id="KW-0281">Fimbrium</keyword>